<dbReference type="Proteomes" id="UP001142610">
    <property type="component" value="Unassembled WGS sequence"/>
</dbReference>
<keyword evidence="3" id="KW-0804">Transcription</keyword>
<evidence type="ECO:0000256" key="2">
    <source>
        <dbReference type="ARBA" id="ARBA00023125"/>
    </source>
</evidence>
<dbReference type="InterPro" id="IPR001647">
    <property type="entry name" value="HTH_TetR"/>
</dbReference>
<keyword evidence="7" id="KW-1185">Reference proteome</keyword>
<protein>
    <submittedName>
        <fullName evidence="6">TetR/AcrR family transcriptional regulator</fullName>
    </submittedName>
</protein>
<dbReference type="InterPro" id="IPR009057">
    <property type="entry name" value="Homeodomain-like_sf"/>
</dbReference>
<accession>A0A9X2LAG3</accession>
<feature type="DNA-binding region" description="H-T-H motif" evidence="4">
    <location>
        <begin position="32"/>
        <end position="51"/>
    </location>
</feature>
<gene>
    <name evidence="6" type="ORF">NOG11_11255</name>
</gene>
<dbReference type="PANTHER" id="PTHR30055:SF151">
    <property type="entry name" value="TRANSCRIPTIONAL REGULATORY PROTEIN"/>
    <property type="match status" value="1"/>
</dbReference>
<evidence type="ECO:0000313" key="7">
    <source>
        <dbReference type="Proteomes" id="UP001142610"/>
    </source>
</evidence>
<dbReference type="Gene3D" id="1.10.357.10">
    <property type="entry name" value="Tetracycline Repressor, domain 2"/>
    <property type="match status" value="1"/>
</dbReference>
<reference evidence="6" key="1">
    <citation type="submission" date="2022-07" db="EMBL/GenBank/DDBJ databases">
        <title>Parvularcula maris sp. nov., an algicidal bacterium isolated from seawater.</title>
        <authorList>
            <person name="Li F."/>
        </authorList>
    </citation>
    <scope>NUCLEOTIDE SEQUENCE</scope>
    <source>
        <strain evidence="6">BGMRC 0090</strain>
    </source>
</reference>
<evidence type="ECO:0000256" key="4">
    <source>
        <dbReference type="PROSITE-ProRule" id="PRU00335"/>
    </source>
</evidence>
<organism evidence="6 7">
    <name type="scientific">Parvularcula maris</name>
    <dbReference type="NCBI Taxonomy" id="2965077"/>
    <lineage>
        <taxon>Bacteria</taxon>
        <taxon>Pseudomonadati</taxon>
        <taxon>Pseudomonadota</taxon>
        <taxon>Alphaproteobacteria</taxon>
        <taxon>Parvularculales</taxon>
        <taxon>Parvularculaceae</taxon>
        <taxon>Parvularcula</taxon>
    </lineage>
</organism>
<evidence type="ECO:0000313" key="6">
    <source>
        <dbReference type="EMBL" id="MCQ8185966.1"/>
    </source>
</evidence>
<dbReference type="AlphaFoldDB" id="A0A9X2LAG3"/>
<feature type="domain" description="HTH tetR-type" evidence="5">
    <location>
        <begin position="9"/>
        <end position="69"/>
    </location>
</feature>
<dbReference type="GO" id="GO:0000976">
    <property type="term" value="F:transcription cis-regulatory region binding"/>
    <property type="evidence" value="ECO:0007669"/>
    <property type="project" value="TreeGrafter"/>
</dbReference>
<dbReference type="Gene3D" id="1.10.10.60">
    <property type="entry name" value="Homeodomain-like"/>
    <property type="match status" value="1"/>
</dbReference>
<keyword evidence="1" id="KW-0805">Transcription regulation</keyword>
<name>A0A9X2LAG3_9PROT</name>
<dbReference type="InterPro" id="IPR036271">
    <property type="entry name" value="Tet_transcr_reg_TetR-rel_C_sf"/>
</dbReference>
<keyword evidence="2 4" id="KW-0238">DNA-binding</keyword>
<dbReference type="PANTHER" id="PTHR30055">
    <property type="entry name" value="HTH-TYPE TRANSCRIPTIONAL REGULATOR RUTR"/>
    <property type="match status" value="1"/>
</dbReference>
<dbReference type="EMBL" id="JANIBC010000010">
    <property type="protein sequence ID" value="MCQ8185966.1"/>
    <property type="molecule type" value="Genomic_DNA"/>
</dbReference>
<dbReference type="SUPFAM" id="SSF48498">
    <property type="entry name" value="Tetracyclin repressor-like, C-terminal domain"/>
    <property type="match status" value="1"/>
</dbReference>
<dbReference type="Pfam" id="PF17935">
    <property type="entry name" value="TetR_C_27"/>
    <property type="match status" value="1"/>
</dbReference>
<dbReference type="InterPro" id="IPR041478">
    <property type="entry name" value="TetR_C_27"/>
</dbReference>
<dbReference type="SUPFAM" id="SSF46689">
    <property type="entry name" value="Homeodomain-like"/>
    <property type="match status" value="1"/>
</dbReference>
<proteinExistence type="predicted"/>
<evidence type="ECO:0000256" key="1">
    <source>
        <dbReference type="ARBA" id="ARBA00023015"/>
    </source>
</evidence>
<dbReference type="PROSITE" id="PS50977">
    <property type="entry name" value="HTH_TETR_2"/>
    <property type="match status" value="1"/>
</dbReference>
<evidence type="ECO:0000256" key="3">
    <source>
        <dbReference type="ARBA" id="ARBA00023163"/>
    </source>
</evidence>
<dbReference type="InterPro" id="IPR050109">
    <property type="entry name" value="HTH-type_TetR-like_transc_reg"/>
</dbReference>
<dbReference type="Pfam" id="PF00440">
    <property type="entry name" value="TetR_N"/>
    <property type="match status" value="1"/>
</dbReference>
<dbReference type="RefSeq" id="WP_256619863.1">
    <property type="nucleotide sequence ID" value="NZ_JANIBC010000010.1"/>
</dbReference>
<dbReference type="GO" id="GO:0003700">
    <property type="term" value="F:DNA-binding transcription factor activity"/>
    <property type="evidence" value="ECO:0007669"/>
    <property type="project" value="TreeGrafter"/>
</dbReference>
<sequence>MPRLNLTEDETRNLVLDEAERLFGEVGYDKTTIADIAKACGFSTANVHRVLGTKSAINQAIAARKLSGKIAEARRAAGGAETAEAALHAFARSIYEQTKIMVDNDKRVHHMVAAAIEERWQEVTTYRRGLLKEVSRFIERGCDSGEFSVVDAETAARVFHTSAVRYFHPLLVAELEGSEGAEFDDWFAHIVASLKSR</sequence>
<evidence type="ECO:0000259" key="5">
    <source>
        <dbReference type="PROSITE" id="PS50977"/>
    </source>
</evidence>
<comment type="caution">
    <text evidence="6">The sequence shown here is derived from an EMBL/GenBank/DDBJ whole genome shotgun (WGS) entry which is preliminary data.</text>
</comment>